<keyword evidence="2" id="KW-0067">ATP-binding</keyword>
<proteinExistence type="predicted"/>
<dbReference type="GO" id="GO:0004467">
    <property type="term" value="F:long-chain fatty acid-CoA ligase activity"/>
    <property type="evidence" value="ECO:0007669"/>
    <property type="project" value="UniProtKB-EC"/>
</dbReference>
<dbReference type="InterPro" id="IPR045851">
    <property type="entry name" value="AMP-bd_C_sf"/>
</dbReference>
<evidence type="ECO:0000256" key="2">
    <source>
        <dbReference type="ARBA" id="ARBA00022840"/>
    </source>
</evidence>
<dbReference type="HOGENOM" id="CLU_000022_45_5_11"/>
<name>A0A023X562_RUBRA</name>
<evidence type="ECO:0000313" key="5">
    <source>
        <dbReference type="EMBL" id="AHY47125.1"/>
    </source>
</evidence>
<dbReference type="PROSITE" id="PS00455">
    <property type="entry name" value="AMP_BINDING"/>
    <property type="match status" value="1"/>
</dbReference>
<reference evidence="5 7" key="1">
    <citation type="submission" date="2014-03" db="EMBL/GenBank/DDBJ databases">
        <title>Complete genome sequence of the Radio-Resistant Rubrobacter radiotolerans RSPS-4.</title>
        <authorList>
            <person name="Egas C.C."/>
            <person name="Barroso C.C."/>
            <person name="Froufe H.J.C."/>
            <person name="Pacheco J.J."/>
            <person name="Albuquerque L.L."/>
            <person name="da Costa M.M.S."/>
        </authorList>
    </citation>
    <scope>NUCLEOTIDE SEQUENCE [LARGE SCALE GENOMIC DNA]</scope>
    <source>
        <strain evidence="5 7">RSPS-4</strain>
    </source>
</reference>
<dbReference type="STRING" id="42256.RradSPS_1842"/>
<evidence type="ECO:0000256" key="3">
    <source>
        <dbReference type="ARBA" id="ARBA00024484"/>
    </source>
</evidence>
<dbReference type="RefSeq" id="WP_051589645.1">
    <property type="nucleotide sequence ID" value="NZ_CP007514.1"/>
</dbReference>
<evidence type="ECO:0000313" key="6">
    <source>
        <dbReference type="EMBL" id="MDX5894530.1"/>
    </source>
</evidence>
<gene>
    <name evidence="5" type="ORF">RradSPS_1842</name>
    <name evidence="6" type="ORF">SIL72_10885</name>
</gene>
<dbReference type="PATRIC" id="fig|42256.3.peg.1871"/>
<dbReference type="AlphaFoldDB" id="A0A023X562"/>
<dbReference type="InterPro" id="IPR000873">
    <property type="entry name" value="AMP-dep_synth/lig_dom"/>
</dbReference>
<organism evidence="5 7">
    <name type="scientific">Rubrobacter radiotolerans</name>
    <name type="common">Arthrobacter radiotolerans</name>
    <dbReference type="NCBI Taxonomy" id="42256"/>
    <lineage>
        <taxon>Bacteria</taxon>
        <taxon>Bacillati</taxon>
        <taxon>Actinomycetota</taxon>
        <taxon>Rubrobacteria</taxon>
        <taxon>Rubrobacterales</taxon>
        <taxon>Rubrobacteraceae</taxon>
        <taxon>Rubrobacter</taxon>
    </lineage>
</organism>
<reference evidence="6" key="2">
    <citation type="submission" date="2023-11" db="EMBL/GenBank/DDBJ databases">
        <title>MicrobeMod: A computational toolkit for identifying prokaryotic methylation and restriction-modification with nanopore sequencing.</title>
        <authorList>
            <person name="Crits-Christoph A."/>
            <person name="Kang S.C."/>
            <person name="Lee H."/>
            <person name="Ostrov N."/>
        </authorList>
    </citation>
    <scope>NUCLEOTIDE SEQUENCE</scope>
    <source>
        <strain evidence="6">ATCC 51242</strain>
    </source>
</reference>
<dbReference type="EMBL" id="CP007514">
    <property type="protein sequence ID" value="AHY47125.1"/>
    <property type="molecule type" value="Genomic_DNA"/>
</dbReference>
<sequence>METSGDTRSAGGAAARSESGEVRSLVGMLRRSVERRGGNTAYGWKDGGEWRTLSYVGLWNRVRDVAAGLARLGVGRGDRVALMSTNRIEWPLVDFAVQSLGAATVPVYPTVEASQVAHILGNSGAKVIFTENARLAERVASVRDEVESLENVVVIEGEYEDALRFSEVEKSGKDEPLEGWEEGWKALGREDLATIIYTSGTTGLPKGAMLTHGNILANLEGIQAALPTNADDVFLSFLPLSHVFERTAGQYNALWAGAATYYAESIDTVPENLREVKPTVMSSVPRLYEKMHDRVRAMVAEGPASRQRIFNAAIEAGKKRYEHETRGEKVPLGLRLKMKLFDRLVFGKLREAVGGRPRFFVSGGAKLDGEVGKFFHAAGVKVMEGYGLTETSPVVACNRLESVRFGTVGKPLENLEVRIGEGGEVQVKGPSVFKGYLDNPEANEAAFTEDGFYRTGDVGELDEEGYLTITDRLKNLLVLSTGKNVAPQPIEAALATAKHISQAVVLGDGKKYVSALIVPDYETVRKTLGVEKDDRELSQDERVRELIQRDLDEACGRFSDYERPKKFELLSRELTQEDGELTPTLKVKNRVVRDRYEDVIQKLYA</sequence>
<evidence type="ECO:0000256" key="1">
    <source>
        <dbReference type="ARBA" id="ARBA00022741"/>
    </source>
</evidence>
<dbReference type="OrthoDB" id="9803968at2"/>
<dbReference type="SUPFAM" id="SSF56801">
    <property type="entry name" value="Acetyl-CoA synthetase-like"/>
    <property type="match status" value="1"/>
</dbReference>
<dbReference type="eggNOG" id="COG1022">
    <property type="taxonomic scope" value="Bacteria"/>
</dbReference>
<dbReference type="KEGG" id="rrd:RradSPS_1842"/>
<dbReference type="Proteomes" id="UP000025229">
    <property type="component" value="Chromosome"/>
</dbReference>
<keyword evidence="7" id="KW-1185">Reference proteome</keyword>
<dbReference type="EMBL" id="JAWXXX010000001">
    <property type="protein sequence ID" value="MDX5894530.1"/>
    <property type="molecule type" value="Genomic_DNA"/>
</dbReference>
<keyword evidence="1" id="KW-0547">Nucleotide-binding</keyword>
<dbReference type="GO" id="GO:0016020">
    <property type="term" value="C:membrane"/>
    <property type="evidence" value="ECO:0007669"/>
    <property type="project" value="TreeGrafter"/>
</dbReference>
<dbReference type="Pfam" id="PF00501">
    <property type="entry name" value="AMP-binding"/>
    <property type="match status" value="1"/>
</dbReference>
<protein>
    <submittedName>
        <fullName evidence="5">Long-chain acyl-CoA synthetases (AMP-forming)</fullName>
    </submittedName>
    <submittedName>
        <fullName evidence="6">Long-chain fatty acid--CoA ligase</fullName>
    </submittedName>
</protein>
<dbReference type="InterPro" id="IPR020845">
    <property type="entry name" value="AMP-binding_CS"/>
</dbReference>
<dbReference type="PANTHER" id="PTHR43272:SF33">
    <property type="entry name" value="AMP-BINDING DOMAIN-CONTAINING PROTEIN-RELATED"/>
    <property type="match status" value="1"/>
</dbReference>
<dbReference type="PANTHER" id="PTHR43272">
    <property type="entry name" value="LONG-CHAIN-FATTY-ACID--COA LIGASE"/>
    <property type="match status" value="1"/>
</dbReference>
<dbReference type="Gene3D" id="3.40.50.12780">
    <property type="entry name" value="N-terminal domain of ligase-like"/>
    <property type="match status" value="1"/>
</dbReference>
<evidence type="ECO:0000259" key="4">
    <source>
        <dbReference type="Pfam" id="PF00501"/>
    </source>
</evidence>
<feature type="domain" description="AMP-dependent synthetase/ligase" evidence="4">
    <location>
        <begin position="30"/>
        <end position="437"/>
    </location>
</feature>
<accession>A0A023X562</accession>
<dbReference type="Gene3D" id="3.30.300.30">
    <property type="match status" value="1"/>
</dbReference>
<dbReference type="CDD" id="cd05907">
    <property type="entry name" value="VL_LC_FACS_like"/>
    <property type="match status" value="1"/>
</dbReference>
<dbReference type="Proteomes" id="UP001281130">
    <property type="component" value="Unassembled WGS sequence"/>
</dbReference>
<dbReference type="Pfam" id="PF23562">
    <property type="entry name" value="AMP-binding_C_3"/>
    <property type="match status" value="1"/>
</dbReference>
<keyword evidence="6" id="KW-0436">Ligase</keyword>
<comment type="catalytic activity">
    <reaction evidence="3">
        <text>a long-chain fatty acid + ATP + CoA = a long-chain fatty acyl-CoA + AMP + diphosphate</text>
        <dbReference type="Rhea" id="RHEA:15421"/>
        <dbReference type="ChEBI" id="CHEBI:30616"/>
        <dbReference type="ChEBI" id="CHEBI:33019"/>
        <dbReference type="ChEBI" id="CHEBI:57287"/>
        <dbReference type="ChEBI" id="CHEBI:57560"/>
        <dbReference type="ChEBI" id="CHEBI:83139"/>
        <dbReference type="ChEBI" id="CHEBI:456215"/>
        <dbReference type="EC" id="6.2.1.3"/>
    </reaction>
    <physiologicalReaction direction="left-to-right" evidence="3">
        <dbReference type="Rhea" id="RHEA:15422"/>
    </physiologicalReaction>
</comment>
<dbReference type="InterPro" id="IPR042099">
    <property type="entry name" value="ANL_N_sf"/>
</dbReference>
<dbReference type="GO" id="GO:0005524">
    <property type="term" value="F:ATP binding"/>
    <property type="evidence" value="ECO:0007669"/>
    <property type="project" value="UniProtKB-KW"/>
</dbReference>
<evidence type="ECO:0000313" key="7">
    <source>
        <dbReference type="Proteomes" id="UP000025229"/>
    </source>
</evidence>